<evidence type="ECO:0000256" key="1">
    <source>
        <dbReference type="SAM" id="MobiDB-lite"/>
    </source>
</evidence>
<dbReference type="InterPro" id="IPR012551">
    <property type="entry name" value="DUF1707_SHOCT-like"/>
</dbReference>
<dbReference type="EMBL" id="JBHTGP010000001">
    <property type="protein sequence ID" value="MFD0682961.1"/>
    <property type="molecule type" value="Genomic_DNA"/>
</dbReference>
<evidence type="ECO:0000313" key="4">
    <source>
        <dbReference type="Proteomes" id="UP001597063"/>
    </source>
</evidence>
<keyword evidence="4" id="KW-1185">Reference proteome</keyword>
<protein>
    <submittedName>
        <fullName evidence="3">DUF1707 domain-containing protein</fullName>
    </submittedName>
</protein>
<accession>A0ABW2XES0</accession>
<dbReference type="Pfam" id="PF08044">
    <property type="entry name" value="DUF1707"/>
    <property type="match status" value="1"/>
</dbReference>
<feature type="region of interest" description="Disordered" evidence="1">
    <location>
        <begin position="60"/>
        <end position="82"/>
    </location>
</feature>
<dbReference type="PANTHER" id="PTHR40763">
    <property type="entry name" value="MEMBRANE PROTEIN-RELATED"/>
    <property type="match status" value="1"/>
</dbReference>
<dbReference type="Proteomes" id="UP001597063">
    <property type="component" value="Unassembled WGS sequence"/>
</dbReference>
<sequence>MSVEQRPRTADPALRASDRDRDETLVLLHTAYAEGRLTEAELDERIDLVLASRTHQELSRVSADLPPAGPAAEAPAGARPGTTAGRYQIAYKSGVRRSGRWRLPERFWSLIYKGHSLLDLRAAELEGPVTHLRVLAYKSTVEIIVPPGVRVETDGAGLSTEVHGAPAAGAPVVHIRGYAYKGEIEVKDRLRRA</sequence>
<dbReference type="PANTHER" id="PTHR40763:SF4">
    <property type="entry name" value="DUF1707 DOMAIN-CONTAINING PROTEIN"/>
    <property type="match status" value="1"/>
</dbReference>
<proteinExistence type="predicted"/>
<gene>
    <name evidence="3" type="ORF">ACFQZM_00505</name>
</gene>
<dbReference type="RefSeq" id="WP_131757022.1">
    <property type="nucleotide sequence ID" value="NZ_CAACUY010000024.1"/>
</dbReference>
<reference evidence="4" key="1">
    <citation type="journal article" date="2019" name="Int. J. Syst. Evol. Microbiol.">
        <title>The Global Catalogue of Microorganisms (GCM) 10K type strain sequencing project: providing services to taxonomists for standard genome sequencing and annotation.</title>
        <authorList>
            <consortium name="The Broad Institute Genomics Platform"/>
            <consortium name="The Broad Institute Genome Sequencing Center for Infectious Disease"/>
            <person name="Wu L."/>
            <person name="Ma J."/>
        </authorList>
    </citation>
    <scope>NUCLEOTIDE SEQUENCE [LARGE SCALE GENOMIC DNA]</scope>
    <source>
        <strain evidence="4">JCM 9371</strain>
    </source>
</reference>
<feature type="compositionally biased region" description="Low complexity" evidence="1">
    <location>
        <begin position="70"/>
        <end position="82"/>
    </location>
</feature>
<evidence type="ECO:0000313" key="3">
    <source>
        <dbReference type="EMBL" id="MFD0682961.1"/>
    </source>
</evidence>
<feature type="domain" description="DUF1707" evidence="2">
    <location>
        <begin position="14"/>
        <end position="66"/>
    </location>
</feature>
<comment type="caution">
    <text evidence="3">The sequence shown here is derived from an EMBL/GenBank/DDBJ whole genome shotgun (WGS) entry which is preliminary data.</text>
</comment>
<organism evidence="3 4">
    <name type="scientific">Actinomadura fibrosa</name>
    <dbReference type="NCBI Taxonomy" id="111802"/>
    <lineage>
        <taxon>Bacteria</taxon>
        <taxon>Bacillati</taxon>
        <taxon>Actinomycetota</taxon>
        <taxon>Actinomycetes</taxon>
        <taxon>Streptosporangiales</taxon>
        <taxon>Thermomonosporaceae</taxon>
        <taxon>Actinomadura</taxon>
    </lineage>
</organism>
<evidence type="ECO:0000259" key="2">
    <source>
        <dbReference type="Pfam" id="PF08044"/>
    </source>
</evidence>
<name>A0ABW2XES0_9ACTN</name>